<dbReference type="InterPro" id="IPR013217">
    <property type="entry name" value="Methyltransf_12"/>
</dbReference>
<evidence type="ECO:0000256" key="4">
    <source>
        <dbReference type="SAM" id="MobiDB-lite"/>
    </source>
</evidence>
<dbReference type="AlphaFoldDB" id="A0A836C3Y5"/>
<keyword evidence="7" id="KW-1185">Reference proteome</keyword>
<feature type="region of interest" description="Disordered" evidence="4">
    <location>
        <begin position="1"/>
        <end position="31"/>
    </location>
</feature>
<evidence type="ECO:0000313" key="7">
    <source>
        <dbReference type="Proteomes" id="UP000612055"/>
    </source>
</evidence>
<evidence type="ECO:0000313" key="6">
    <source>
        <dbReference type="EMBL" id="KAG2498189.1"/>
    </source>
</evidence>
<dbReference type="PANTHER" id="PTHR22809:SF14">
    <property type="entry name" value="TRNA N(3)-METHYLCYTIDINE METHYLTRANSFERASE"/>
    <property type="match status" value="1"/>
</dbReference>
<sequence>MHDLRERPGSSGRSSSRSSPGGSPRASGAASWGDLAACQGYVGQGARPAAEYHERDFDWDEHAAAVRHLVDEQARRGAELRAAAAAAPAGAGPAAANGSEGSSGGSGDDGEGGLAGSSTAEGSGVGPSARQERRERRRQRREQQRLQSAAAASAAAAAASTSGQGWASGEVAEPEPWEAFYRAHPSARFFKERRYLLLEFPRLLTCEHVAEIGCGCGSAILPVLKANPGARSTCTDISTTCLDQLLAAAAAEGIDRSRLSVFPADATDPAAAPSFQGVGADALLIMFTLSAVDPDRQLVMLTHACAALRPGGRLMIRDHGLYDMVQLRRPPEQWLGPNLYRQSDGTMAYFFSLEALSQRAEAAGLRVEECRYVTVVNRNRKTGQELRRVFVHGVFVKPGERELAEPLLGRLRSQAAARGSALTLRPGPALTRSNADPPAAFTKWLRDNGRSYAAGSELGQTVFARFLGLIEAGIRHNSDPDSLYAMGITSELDRGLTGGPGAPTHRRRLLQASADSAPPPASPGADGLGPANGTGSSAWGAPGQMPKTPRFLTSGAVAASDPRVCTLPSLDNRNTLPPAEQQGSCGSCWAFAIAAAMQAQGFQAETQRAVPRLSKQQLVDCSTFGPTYGPDFTNQGCRYGFVPVAIEYIMQEGLLSEQDYPYEDAGFDHNNPRAPVRRTCRAGLRAGSPRYFIRSYQQLLPTDERLMMNELCLRGARALIVLVDLCDDFMAYRGGVFDKDCAWRGDNGHILTIVGYGTAVERGQEVPYWLVRNSWGDTWGDPSNPGYVRIKRNAGKPGVGLMGLASWVYRITRVFDKEPETNTTAGGQPPPSTPPPPDCTTRGWMAAAAHAQKDTEWGYYWAVAATDNCWEYEWSSNDRSLDESEDRALQNCNEKFGDPCEVRRSGVNMCQDAVRISELEAWARDRAGPGQYFGVATDSTCERVFGWWGEPLRPPLQEAAGRRGPQVHGRNCLGRDLAKDALYETEWGYAWAVFAESTCGSQWAAVNKYTLDDALNSTHLGFCNANAAQQGLGAWDCRVVASGVAQCEDESRWAAAAEAARQNTRFSWQWAVWADKTCQHVGSVTNVEDMDNFLLFFNDPLAECNALSQADGMSARSCGFVTRGEGASSGWNLPDAPPRIY</sequence>
<feature type="compositionally biased region" description="Low complexity" evidence="4">
    <location>
        <begin position="87"/>
        <end position="100"/>
    </location>
</feature>
<comment type="similarity">
    <text evidence="1">Belongs to the methyltransferase superfamily. METL family.</text>
</comment>
<feature type="region of interest" description="Disordered" evidence="4">
    <location>
        <begin position="513"/>
        <end position="550"/>
    </location>
</feature>
<comment type="caution">
    <text evidence="6">The sequence shown here is derived from an EMBL/GenBank/DDBJ whole genome shotgun (WGS) entry which is preliminary data.</text>
</comment>
<accession>A0A836C3Y5</accession>
<evidence type="ECO:0000256" key="1">
    <source>
        <dbReference type="ARBA" id="ARBA00009725"/>
    </source>
</evidence>
<dbReference type="EMBL" id="JAEHOE010000011">
    <property type="protein sequence ID" value="KAG2498189.1"/>
    <property type="molecule type" value="Genomic_DNA"/>
</dbReference>
<proteinExistence type="inferred from homology"/>
<dbReference type="SMART" id="SM00645">
    <property type="entry name" value="Pept_C1"/>
    <property type="match status" value="1"/>
</dbReference>
<reference evidence="6" key="1">
    <citation type="journal article" date="2020" name="bioRxiv">
        <title>Comparative genomics of Chlamydomonas.</title>
        <authorList>
            <person name="Craig R.J."/>
            <person name="Hasan A.R."/>
            <person name="Ness R.W."/>
            <person name="Keightley P.D."/>
        </authorList>
    </citation>
    <scope>NUCLEOTIDE SEQUENCE</scope>
    <source>
        <strain evidence="6">CCAP 11/70</strain>
    </source>
</reference>
<feature type="compositionally biased region" description="Low complexity" evidence="4">
    <location>
        <begin position="145"/>
        <end position="160"/>
    </location>
</feature>
<dbReference type="GO" id="GO:0032259">
    <property type="term" value="P:methylation"/>
    <property type="evidence" value="ECO:0007669"/>
    <property type="project" value="UniProtKB-KW"/>
</dbReference>
<dbReference type="SUPFAM" id="SSF54001">
    <property type="entry name" value="Cysteine proteinases"/>
    <property type="match status" value="1"/>
</dbReference>
<gene>
    <name evidence="6" type="ORF">HYH03_003943</name>
</gene>
<dbReference type="Pfam" id="PF08242">
    <property type="entry name" value="Methyltransf_12"/>
    <property type="match status" value="1"/>
</dbReference>
<organism evidence="6 7">
    <name type="scientific">Edaphochlamys debaryana</name>
    <dbReference type="NCBI Taxonomy" id="47281"/>
    <lineage>
        <taxon>Eukaryota</taxon>
        <taxon>Viridiplantae</taxon>
        <taxon>Chlorophyta</taxon>
        <taxon>core chlorophytes</taxon>
        <taxon>Chlorophyceae</taxon>
        <taxon>CS clade</taxon>
        <taxon>Chlamydomonadales</taxon>
        <taxon>Chlamydomonadales incertae sedis</taxon>
        <taxon>Edaphochlamys</taxon>
    </lineage>
</organism>
<feature type="compositionally biased region" description="Gly residues" evidence="4">
    <location>
        <begin position="101"/>
        <end position="115"/>
    </location>
</feature>
<feature type="domain" description="Peptidase C1A papain C-terminal" evidence="5">
    <location>
        <begin position="567"/>
        <end position="812"/>
    </location>
</feature>
<dbReference type="GO" id="GO:0006508">
    <property type="term" value="P:proteolysis"/>
    <property type="evidence" value="ECO:0007669"/>
    <property type="project" value="InterPro"/>
</dbReference>
<dbReference type="InterPro" id="IPR026113">
    <property type="entry name" value="METTL2/6/8-like"/>
</dbReference>
<dbReference type="InterPro" id="IPR029063">
    <property type="entry name" value="SAM-dependent_MTases_sf"/>
</dbReference>
<dbReference type="OrthoDB" id="417697at2759"/>
<feature type="region of interest" description="Disordered" evidence="4">
    <location>
        <begin position="87"/>
        <end position="170"/>
    </location>
</feature>
<evidence type="ECO:0000259" key="5">
    <source>
        <dbReference type="SMART" id="SM00645"/>
    </source>
</evidence>
<dbReference type="InterPro" id="IPR038765">
    <property type="entry name" value="Papain-like_cys_pep_sf"/>
</dbReference>
<protein>
    <recommendedName>
        <fullName evidence="5">Peptidase C1A papain C-terminal domain-containing protein</fullName>
    </recommendedName>
</protein>
<dbReference type="PANTHER" id="PTHR22809">
    <property type="entry name" value="METHYLTRANSFERASE-RELATED"/>
    <property type="match status" value="1"/>
</dbReference>
<feature type="compositionally biased region" description="Pro residues" evidence="4">
    <location>
        <begin position="828"/>
        <end position="838"/>
    </location>
</feature>
<evidence type="ECO:0000256" key="2">
    <source>
        <dbReference type="ARBA" id="ARBA00022603"/>
    </source>
</evidence>
<dbReference type="InterPro" id="IPR039417">
    <property type="entry name" value="Peptidase_C1A_papain-like"/>
</dbReference>
<dbReference type="CDD" id="cd02248">
    <property type="entry name" value="Peptidase_C1A"/>
    <property type="match status" value="1"/>
</dbReference>
<dbReference type="Pfam" id="PF00112">
    <property type="entry name" value="Peptidase_C1"/>
    <property type="match status" value="1"/>
</dbReference>
<evidence type="ECO:0000256" key="3">
    <source>
        <dbReference type="ARBA" id="ARBA00022679"/>
    </source>
</evidence>
<dbReference type="Proteomes" id="UP000612055">
    <property type="component" value="Unassembled WGS sequence"/>
</dbReference>
<dbReference type="Gene3D" id="3.40.50.150">
    <property type="entry name" value="Vaccinia Virus protein VP39"/>
    <property type="match status" value="1"/>
</dbReference>
<feature type="compositionally biased region" description="Low complexity" evidence="4">
    <location>
        <begin position="9"/>
        <end position="31"/>
    </location>
</feature>
<dbReference type="SUPFAM" id="SSF53335">
    <property type="entry name" value="S-adenosyl-L-methionine-dependent methyltransferases"/>
    <property type="match status" value="1"/>
</dbReference>
<name>A0A836C3Y5_9CHLO</name>
<dbReference type="PRINTS" id="PR00705">
    <property type="entry name" value="PAPAIN"/>
</dbReference>
<dbReference type="GO" id="GO:0008173">
    <property type="term" value="F:RNA methyltransferase activity"/>
    <property type="evidence" value="ECO:0007669"/>
    <property type="project" value="UniProtKB-ARBA"/>
</dbReference>
<dbReference type="GO" id="GO:0008234">
    <property type="term" value="F:cysteine-type peptidase activity"/>
    <property type="evidence" value="ECO:0007669"/>
    <property type="project" value="InterPro"/>
</dbReference>
<dbReference type="InterPro" id="IPR000668">
    <property type="entry name" value="Peptidase_C1A_C"/>
</dbReference>
<dbReference type="CDD" id="cd02440">
    <property type="entry name" value="AdoMet_MTases"/>
    <property type="match status" value="1"/>
</dbReference>
<keyword evidence="2" id="KW-0489">Methyltransferase</keyword>
<keyword evidence="3" id="KW-0808">Transferase</keyword>
<feature type="region of interest" description="Disordered" evidence="4">
    <location>
        <begin position="819"/>
        <end position="841"/>
    </location>
</feature>
<dbReference type="GO" id="GO:0008757">
    <property type="term" value="F:S-adenosylmethionine-dependent methyltransferase activity"/>
    <property type="evidence" value="ECO:0007669"/>
    <property type="project" value="UniProtKB-ARBA"/>
</dbReference>
<dbReference type="Gene3D" id="3.90.70.10">
    <property type="entry name" value="Cysteine proteinases"/>
    <property type="match status" value="1"/>
</dbReference>